<evidence type="ECO:0000313" key="2">
    <source>
        <dbReference type="Proteomes" id="UP000473525"/>
    </source>
</evidence>
<accession>A0A6L6XMG6</accession>
<dbReference type="AlphaFoldDB" id="A0A6L6XMG6"/>
<dbReference type="EMBL" id="WSEK01000004">
    <property type="protein sequence ID" value="MVQ48404.1"/>
    <property type="molecule type" value="Genomic_DNA"/>
</dbReference>
<dbReference type="Proteomes" id="UP000473525">
    <property type="component" value="Unassembled WGS sequence"/>
</dbReference>
<gene>
    <name evidence="1" type="ORF">GON03_04375</name>
</gene>
<comment type="caution">
    <text evidence="1">The sequence shown here is derived from an EMBL/GenBank/DDBJ whole genome shotgun (WGS) entry which is preliminary data.</text>
</comment>
<evidence type="ECO:0000313" key="1">
    <source>
        <dbReference type="EMBL" id="MVQ48404.1"/>
    </source>
</evidence>
<name>A0A6L6XMG6_9ACTN</name>
<protein>
    <submittedName>
        <fullName evidence="1">Uncharacterized protein</fullName>
    </submittedName>
</protein>
<reference evidence="1 2" key="1">
    <citation type="submission" date="2019-12" db="EMBL/GenBank/DDBJ databases">
        <authorList>
            <person name="Huq M.A."/>
        </authorList>
    </citation>
    <scope>NUCLEOTIDE SEQUENCE [LARGE SCALE GENOMIC DNA]</scope>
    <source>
        <strain evidence="1 2">MAH-18</strain>
    </source>
</reference>
<dbReference type="RefSeq" id="WP_157340579.1">
    <property type="nucleotide sequence ID" value="NZ_WSEK01000004.1"/>
</dbReference>
<organism evidence="1 2">
    <name type="scientific">Nocardioides agri</name>
    <dbReference type="NCBI Taxonomy" id="2682843"/>
    <lineage>
        <taxon>Bacteria</taxon>
        <taxon>Bacillati</taxon>
        <taxon>Actinomycetota</taxon>
        <taxon>Actinomycetes</taxon>
        <taxon>Propionibacteriales</taxon>
        <taxon>Nocardioidaceae</taxon>
        <taxon>Nocardioides</taxon>
    </lineage>
</organism>
<keyword evidence="2" id="KW-1185">Reference proteome</keyword>
<proteinExistence type="predicted"/>
<sequence length="67" mass="7257">MDVTELLDQTAAAALAHAAALQHRLRAVGGAEEPELRECDNDLHRLIGDIVSLRNAAELLKRMQPAS</sequence>